<evidence type="ECO:0000259" key="2">
    <source>
        <dbReference type="PROSITE" id="PS50943"/>
    </source>
</evidence>
<dbReference type="InterPro" id="IPR010982">
    <property type="entry name" value="Lambda_DNA-bd_dom_sf"/>
</dbReference>
<dbReference type="CDD" id="cd00093">
    <property type="entry name" value="HTH_XRE"/>
    <property type="match status" value="1"/>
</dbReference>
<accession>A0ABX2H6C3</accession>
<protein>
    <submittedName>
        <fullName evidence="3">Helix-turn-helix transcriptional regulator</fullName>
    </submittedName>
</protein>
<evidence type="ECO:0000313" key="4">
    <source>
        <dbReference type="Proteomes" id="UP001644719"/>
    </source>
</evidence>
<dbReference type="Gene3D" id="1.10.260.40">
    <property type="entry name" value="lambda repressor-like DNA-binding domains"/>
    <property type="match status" value="1"/>
</dbReference>
<evidence type="ECO:0000256" key="1">
    <source>
        <dbReference type="ARBA" id="ARBA00023125"/>
    </source>
</evidence>
<comment type="caution">
    <text evidence="3">The sequence shown here is derived from an EMBL/GenBank/DDBJ whole genome shotgun (WGS) entry which is preliminary data.</text>
</comment>
<dbReference type="Pfam" id="PF01381">
    <property type="entry name" value="HTH_3"/>
    <property type="match status" value="1"/>
</dbReference>
<dbReference type="PANTHER" id="PTHR46558:SF11">
    <property type="entry name" value="HTH-TYPE TRANSCRIPTIONAL REGULATOR XRE"/>
    <property type="match status" value="1"/>
</dbReference>
<dbReference type="RefSeq" id="WP_173769816.1">
    <property type="nucleotide sequence ID" value="NZ_JAAITS010000025.1"/>
</dbReference>
<organism evidence="3 4">
    <name type="scientific">Blautia faecis</name>
    <dbReference type="NCBI Taxonomy" id="871665"/>
    <lineage>
        <taxon>Bacteria</taxon>
        <taxon>Bacillati</taxon>
        <taxon>Bacillota</taxon>
        <taxon>Clostridia</taxon>
        <taxon>Lachnospirales</taxon>
        <taxon>Lachnospiraceae</taxon>
        <taxon>Blautia</taxon>
    </lineage>
</organism>
<dbReference type="PANTHER" id="PTHR46558">
    <property type="entry name" value="TRACRIPTIONAL REGULATORY PROTEIN-RELATED-RELATED"/>
    <property type="match status" value="1"/>
</dbReference>
<sequence length="144" mass="16113">MNGERLKKARKACGYTQVSLAKALNVSKGSVAMWETGKRNPEFETLEALLSLLNVSYDYLTGKSKETAHNTLITDEKKKLSAWTVEDELYDTFRKFLALDPYGINAATQVIMSEYQRCSAQKTLVQNSAYTLSIDLNKSTSNAE</sequence>
<dbReference type="SMART" id="SM00530">
    <property type="entry name" value="HTH_XRE"/>
    <property type="match status" value="1"/>
</dbReference>
<dbReference type="GeneID" id="69513835"/>
<evidence type="ECO:0000313" key="3">
    <source>
        <dbReference type="EMBL" id="NSG85730.1"/>
    </source>
</evidence>
<reference evidence="3 4" key="1">
    <citation type="journal article" date="2020" name="Cell Host Microbe">
        <title>Functional and Genomic Variation between Human-Derived Isolates of Lachnospiraceae Reveals Inter- and Intra-Species Diversity.</title>
        <authorList>
            <person name="Sorbara M.T."/>
            <person name="Littmann E.R."/>
            <person name="Fontana E."/>
            <person name="Moody T.U."/>
            <person name="Kohout C.E."/>
            <person name="Gjonbalaj M."/>
            <person name="Eaton V."/>
            <person name="Seok R."/>
            <person name="Leiner I.M."/>
            <person name="Pamer E.G."/>
        </authorList>
    </citation>
    <scope>NUCLEOTIDE SEQUENCE [LARGE SCALE GENOMIC DNA]</scope>
    <source>
        <strain evidence="3 4">MSK.17.74</strain>
    </source>
</reference>
<dbReference type="PROSITE" id="PS50943">
    <property type="entry name" value="HTH_CROC1"/>
    <property type="match status" value="1"/>
</dbReference>
<name>A0ABX2H6C3_9FIRM</name>
<dbReference type="EMBL" id="JAAITS010000025">
    <property type="protein sequence ID" value="NSG85730.1"/>
    <property type="molecule type" value="Genomic_DNA"/>
</dbReference>
<dbReference type="SUPFAM" id="SSF47413">
    <property type="entry name" value="lambda repressor-like DNA-binding domains"/>
    <property type="match status" value="1"/>
</dbReference>
<keyword evidence="1" id="KW-0238">DNA-binding</keyword>
<gene>
    <name evidence="3" type="ORF">G5B17_09830</name>
</gene>
<keyword evidence="4" id="KW-1185">Reference proteome</keyword>
<proteinExistence type="predicted"/>
<dbReference type="InterPro" id="IPR001387">
    <property type="entry name" value="Cro/C1-type_HTH"/>
</dbReference>
<dbReference type="Proteomes" id="UP001644719">
    <property type="component" value="Unassembled WGS sequence"/>
</dbReference>
<feature type="domain" description="HTH cro/C1-type" evidence="2">
    <location>
        <begin position="6"/>
        <end position="60"/>
    </location>
</feature>